<organism evidence="1 2">
    <name type="scientific">Lentzea rhizosphaerae</name>
    <dbReference type="NCBI Taxonomy" id="2041025"/>
    <lineage>
        <taxon>Bacteria</taxon>
        <taxon>Bacillati</taxon>
        <taxon>Actinomycetota</taxon>
        <taxon>Actinomycetes</taxon>
        <taxon>Pseudonocardiales</taxon>
        <taxon>Pseudonocardiaceae</taxon>
        <taxon>Lentzea</taxon>
    </lineage>
</organism>
<protein>
    <submittedName>
        <fullName evidence="1">TIGR04141 family sporadically distributed protein</fullName>
    </submittedName>
</protein>
<dbReference type="Proteomes" id="UP001595690">
    <property type="component" value="Unassembled WGS sequence"/>
</dbReference>
<comment type="caution">
    <text evidence="1">The sequence shown here is derived from an EMBL/GenBank/DDBJ whole genome shotgun (WGS) entry which is preliminary data.</text>
</comment>
<gene>
    <name evidence="1" type="ORF">ACFOWZ_43460</name>
</gene>
<dbReference type="Pfam" id="PF19614">
    <property type="entry name" value="DUF6119"/>
    <property type="match status" value="1"/>
</dbReference>
<dbReference type="EMBL" id="JBHRZI010000052">
    <property type="protein sequence ID" value="MFC3898368.1"/>
    <property type="molecule type" value="Genomic_DNA"/>
</dbReference>
<keyword evidence="2" id="KW-1185">Reference proteome</keyword>
<dbReference type="NCBIfam" id="TIGR04141">
    <property type="entry name" value="TIGR04141 family sporadically distributed protein"/>
    <property type="match status" value="1"/>
</dbReference>
<dbReference type="InterPro" id="IPR026487">
    <property type="entry name" value="CHP04141"/>
</dbReference>
<evidence type="ECO:0000313" key="1">
    <source>
        <dbReference type="EMBL" id="MFC3898368.1"/>
    </source>
</evidence>
<sequence length="576" mass="63549">MTRTRHLRVALERQEVPTLARAIPSGAATVYRLPNTQENLSEYLKKVEGVDLRYHGELLIAGTRTLVLAGVRSSREPNWVRHLTGVTDLELNLVGSSPFALIVVEIDDEWVCAVTWGASSRFMLDELLLDDDFGLNFGIRRIDPDKVRVIRSNLLDVSARGMEVSFPSGSSLSGFPLEPAGELVTGIEGPADLAGLTYDTATDGRTWNIRAGRALNIQLGRTPETFIADLRKICAIVDEDVAGAPLRHIVEIRPVSSNDPVMPDLENRFAAALGGDDQFGPLGVCWPSSAIREIGQAQSFASSRVCRAAARVLEPGFEIQELVGPFADVDPSRRLEVLRKAGLAPCEDELGAEPLTRPISMIKWVAFQTVVEGKTYALHQGKWYEIGEGAVARVKEQVRALLENKSSLTFPVWIPTGERDDEHRFAEKVAKQPGYLCMDRGLAYTPMHLRGFEICDIFGPGDEIVHIKWLGRATAASHLYTQAQVSAWAQYFEPQAMQQLRSKVRVLDSTRDVTERPTRVVLAIAGRAWHVDTLFTLSQVSLLRLSHELRNLGIELQFADIPFIAKTKGKSAGNAA</sequence>
<accession>A0ABV8C9H7</accession>
<proteinExistence type="predicted"/>
<evidence type="ECO:0000313" key="2">
    <source>
        <dbReference type="Proteomes" id="UP001595690"/>
    </source>
</evidence>
<reference evidence="2" key="1">
    <citation type="journal article" date="2019" name="Int. J. Syst. Evol. Microbiol.">
        <title>The Global Catalogue of Microorganisms (GCM) 10K type strain sequencing project: providing services to taxonomists for standard genome sequencing and annotation.</title>
        <authorList>
            <consortium name="The Broad Institute Genomics Platform"/>
            <consortium name="The Broad Institute Genome Sequencing Center for Infectious Disease"/>
            <person name="Wu L."/>
            <person name="Ma J."/>
        </authorList>
    </citation>
    <scope>NUCLEOTIDE SEQUENCE [LARGE SCALE GENOMIC DNA]</scope>
    <source>
        <strain evidence="2">CGMCC 4.7405</strain>
    </source>
</reference>
<name>A0ABV8C9H7_9PSEU</name>